<sequence>MRAKPFKDSYRARLDALTTDAEAIDRIVDEVRLAFDLNRALLDELA</sequence>
<name>A0A1Z4EJ29_9MYCO</name>
<organism evidence="1 2">
    <name type="scientific">Mycobacterium shigaense</name>
    <dbReference type="NCBI Taxonomy" id="722731"/>
    <lineage>
        <taxon>Bacteria</taxon>
        <taxon>Bacillati</taxon>
        <taxon>Actinomycetota</taxon>
        <taxon>Actinomycetes</taxon>
        <taxon>Mycobacteriales</taxon>
        <taxon>Mycobacteriaceae</taxon>
        <taxon>Mycobacterium</taxon>
        <taxon>Mycobacterium simiae complex</taxon>
    </lineage>
</organism>
<dbReference type="GO" id="GO:0004392">
    <property type="term" value="F:heme oxygenase (decyclizing) activity"/>
    <property type="evidence" value="ECO:0007669"/>
    <property type="project" value="InterPro"/>
</dbReference>
<dbReference type="SUPFAM" id="SSF48613">
    <property type="entry name" value="Heme oxygenase-like"/>
    <property type="match status" value="1"/>
</dbReference>
<gene>
    <name evidence="1" type="ORF">MSG_02766</name>
</gene>
<evidence type="ECO:0000313" key="1">
    <source>
        <dbReference type="EMBL" id="BAX92910.1"/>
    </source>
</evidence>
<dbReference type="GO" id="GO:0006788">
    <property type="term" value="P:heme oxidation"/>
    <property type="evidence" value="ECO:0007669"/>
    <property type="project" value="InterPro"/>
</dbReference>
<proteinExistence type="predicted"/>
<dbReference type="Proteomes" id="UP000217736">
    <property type="component" value="Chromosome"/>
</dbReference>
<accession>A0A1Z4EJ29</accession>
<dbReference type="InterPro" id="IPR016053">
    <property type="entry name" value="Haem_Oase-like"/>
</dbReference>
<keyword evidence="2" id="KW-1185">Reference proteome</keyword>
<dbReference type="InterPro" id="IPR016084">
    <property type="entry name" value="Haem_Oase-like_multi-hlx"/>
</dbReference>
<evidence type="ECO:0000313" key="2">
    <source>
        <dbReference type="Proteomes" id="UP000217736"/>
    </source>
</evidence>
<dbReference type="Pfam" id="PF01126">
    <property type="entry name" value="Heme_oxygenase"/>
    <property type="match status" value="1"/>
</dbReference>
<dbReference type="Gene3D" id="1.20.910.10">
    <property type="entry name" value="Heme oxygenase-like"/>
    <property type="match status" value="1"/>
</dbReference>
<dbReference type="EMBL" id="AP018164">
    <property type="protein sequence ID" value="BAX92910.1"/>
    <property type="molecule type" value="Genomic_DNA"/>
</dbReference>
<reference evidence="2" key="1">
    <citation type="submission" date="2017-06" db="EMBL/GenBank/DDBJ databases">
        <title>Complete Genome Sequence of Mycobacterium shigaense.</title>
        <authorList>
            <person name="Fukano H."/>
            <person name="Yoshida M."/>
            <person name="Kazumi Y."/>
            <person name="Ogura Y."/>
            <person name="Mitarai S."/>
            <person name="Hayashi T."/>
            <person name="Hoshino Y."/>
        </authorList>
    </citation>
    <scope>NUCLEOTIDE SEQUENCE [LARGE SCALE GENOMIC DNA]</scope>
    <source>
        <strain evidence="2">UN-152</strain>
    </source>
</reference>
<dbReference type="KEGG" id="mshg:MSG_02766"/>
<protein>
    <submittedName>
        <fullName evidence="1">Putative heme oxygenase</fullName>
    </submittedName>
</protein>
<dbReference type="AlphaFoldDB" id="A0A1Z4EJ29"/>